<proteinExistence type="predicted"/>
<dbReference type="GO" id="GO:0003677">
    <property type="term" value="F:DNA binding"/>
    <property type="evidence" value="ECO:0007669"/>
    <property type="project" value="InterPro"/>
</dbReference>
<sequence length="310" mass="34607">MAQCMSQPRSIVPGATYLLTRRVLRRHLLLRPDAAITQLVLYSLAVSARRFGIQVHALCVMSTHLHLVITDIKGELPLFLQIFHRLVALGTKVLRAWDGPMWDHEQTSVVRLMTPEAVVEKIAYTLANPVAAGLVRRGRDWPGAKVLVDELGRGTLRAERPAVYFNPANPRWPDEATLPLALPPGVTPDTADGFRRAVDAELERQEAQAYAEVQQRGYDVLGAERAREVSPYERATSSEPVRARNPTFAVGRKQPGAWERAATAVRAFRAAYRDALVHWRLGMRDVVFPAGTWCMRVLHAASIETCVRIV</sequence>
<dbReference type="Proteomes" id="UP000238348">
    <property type="component" value="Chromosome"/>
</dbReference>
<name>A0A2L0ERB4_SORCE</name>
<dbReference type="Gene3D" id="3.30.70.1290">
    <property type="entry name" value="Transposase IS200-like"/>
    <property type="match status" value="1"/>
</dbReference>
<gene>
    <name evidence="2" type="primary">isftu1</name>
    <name evidence="2" type="ORF">SOCE26_032610</name>
</gene>
<dbReference type="GO" id="GO:0006313">
    <property type="term" value="P:DNA transposition"/>
    <property type="evidence" value="ECO:0007669"/>
    <property type="project" value="InterPro"/>
</dbReference>
<dbReference type="AlphaFoldDB" id="A0A2L0ERB4"/>
<dbReference type="InterPro" id="IPR002686">
    <property type="entry name" value="Transposase_17"/>
</dbReference>
<dbReference type="SMART" id="SM01321">
    <property type="entry name" value="Y1_Tnp"/>
    <property type="match status" value="1"/>
</dbReference>
<dbReference type="InterPro" id="IPR036515">
    <property type="entry name" value="Transposase_17_sf"/>
</dbReference>
<evidence type="ECO:0000259" key="1">
    <source>
        <dbReference type="SMART" id="SM01321"/>
    </source>
</evidence>
<feature type="domain" description="Transposase IS200-like" evidence="1">
    <location>
        <begin position="12"/>
        <end position="128"/>
    </location>
</feature>
<evidence type="ECO:0000313" key="3">
    <source>
        <dbReference type="Proteomes" id="UP000238348"/>
    </source>
</evidence>
<dbReference type="SUPFAM" id="SSF143422">
    <property type="entry name" value="Transposase IS200-like"/>
    <property type="match status" value="1"/>
</dbReference>
<dbReference type="EMBL" id="CP012673">
    <property type="protein sequence ID" value="AUX41836.1"/>
    <property type="molecule type" value="Genomic_DNA"/>
</dbReference>
<organism evidence="2 3">
    <name type="scientific">Sorangium cellulosum</name>
    <name type="common">Polyangium cellulosum</name>
    <dbReference type="NCBI Taxonomy" id="56"/>
    <lineage>
        <taxon>Bacteria</taxon>
        <taxon>Pseudomonadati</taxon>
        <taxon>Myxococcota</taxon>
        <taxon>Polyangia</taxon>
        <taxon>Polyangiales</taxon>
        <taxon>Polyangiaceae</taxon>
        <taxon>Sorangium</taxon>
    </lineage>
</organism>
<evidence type="ECO:0000313" key="2">
    <source>
        <dbReference type="EMBL" id="AUX41836.1"/>
    </source>
</evidence>
<dbReference type="GO" id="GO:0004803">
    <property type="term" value="F:transposase activity"/>
    <property type="evidence" value="ECO:0007669"/>
    <property type="project" value="InterPro"/>
</dbReference>
<accession>A0A2L0ERB4</accession>
<protein>
    <submittedName>
        <fullName evidence="2">Transposase</fullName>
    </submittedName>
</protein>
<reference evidence="2 3" key="1">
    <citation type="submission" date="2015-09" db="EMBL/GenBank/DDBJ databases">
        <title>Sorangium comparison.</title>
        <authorList>
            <person name="Zaburannyi N."/>
            <person name="Bunk B."/>
            <person name="Overmann J."/>
            <person name="Mueller R."/>
        </authorList>
    </citation>
    <scope>NUCLEOTIDE SEQUENCE [LARGE SCALE GENOMIC DNA]</scope>
    <source>
        <strain evidence="2 3">So ce26</strain>
    </source>
</reference>